<keyword evidence="6 8" id="KW-0472">Membrane</keyword>
<evidence type="ECO:0000256" key="6">
    <source>
        <dbReference type="ARBA" id="ARBA00023136"/>
    </source>
</evidence>
<organism evidence="9 10">
    <name type="scientific">Diploscapter pachys</name>
    <dbReference type="NCBI Taxonomy" id="2018661"/>
    <lineage>
        <taxon>Eukaryota</taxon>
        <taxon>Metazoa</taxon>
        <taxon>Ecdysozoa</taxon>
        <taxon>Nematoda</taxon>
        <taxon>Chromadorea</taxon>
        <taxon>Rhabditida</taxon>
        <taxon>Rhabditina</taxon>
        <taxon>Rhabditomorpha</taxon>
        <taxon>Rhabditoidea</taxon>
        <taxon>Rhabditidae</taxon>
        <taxon>Diploscapter</taxon>
    </lineage>
</organism>
<evidence type="ECO:0000313" key="9">
    <source>
        <dbReference type="EMBL" id="PAV60572.1"/>
    </source>
</evidence>
<sequence>MTKLSELEEEELLPAEGVVIRRETVPFTQSIYRVVWSIQFFSMLLLTAQQTGMPFLVRAANKSHFLPTTSVFMMEILKLILCFILIWKSNGSFFGTCQMLHESIWNNKIETLKVSVPAIVYAIQNNLYYIALANIDATTYSVTYQLRILTTAILSVCILNSILSIPQWGSLLLALGGVALVQYDQSDSHKSSNVDGDKMYGVLATIAMCWTSAFAGVYFEKILKKYKTDMWTQNIRLGLLTLVFATFTMIASDAGAIAVGGLFQGWTWLVWLVTVLNSIGGLAVSMVMKYADNVKKTYCQTIAIGLTAVISIFLGDRPFSLLMFEGVTLVIVAVLVFTFYPPKKLKALADLEEAIKEEQLEDEKEQAMKKEELIKMDWNENVEQDKQHRGKMRDHNNGII</sequence>
<evidence type="ECO:0000256" key="7">
    <source>
        <dbReference type="SAM" id="Coils"/>
    </source>
</evidence>
<dbReference type="InterPro" id="IPR037185">
    <property type="entry name" value="EmrE-like"/>
</dbReference>
<comment type="subcellular location">
    <subcellularLocation>
        <location evidence="1">Membrane</location>
        <topology evidence="1">Multi-pass membrane protein</topology>
    </subcellularLocation>
</comment>
<comment type="similarity">
    <text evidence="2">Belongs to the nucleotide-sugar transporter family. SLC35A subfamily.</text>
</comment>
<dbReference type="Proteomes" id="UP000218231">
    <property type="component" value="Unassembled WGS sequence"/>
</dbReference>
<feature type="transmembrane region" description="Helical" evidence="8">
    <location>
        <begin position="30"/>
        <end position="48"/>
    </location>
</feature>
<dbReference type="InterPro" id="IPR007271">
    <property type="entry name" value="Nuc_sug_transpt"/>
</dbReference>
<evidence type="ECO:0000256" key="8">
    <source>
        <dbReference type="SAM" id="Phobius"/>
    </source>
</evidence>
<feature type="transmembrane region" description="Helical" evidence="8">
    <location>
        <begin position="68"/>
        <end position="87"/>
    </location>
</feature>
<keyword evidence="7" id="KW-0175">Coiled coil</keyword>
<evidence type="ECO:0000256" key="3">
    <source>
        <dbReference type="ARBA" id="ARBA00022597"/>
    </source>
</evidence>
<accession>A0A2A2JGC1</accession>
<dbReference type="STRING" id="2018661.A0A2A2JGC1"/>
<feature type="transmembrane region" description="Helical" evidence="8">
    <location>
        <begin position="239"/>
        <end position="263"/>
    </location>
</feature>
<evidence type="ECO:0000313" key="10">
    <source>
        <dbReference type="Proteomes" id="UP000218231"/>
    </source>
</evidence>
<feature type="transmembrane region" description="Helical" evidence="8">
    <location>
        <begin position="298"/>
        <end position="315"/>
    </location>
</feature>
<evidence type="ECO:0000256" key="5">
    <source>
        <dbReference type="ARBA" id="ARBA00022989"/>
    </source>
</evidence>
<gene>
    <name evidence="9" type="ORF">WR25_23133</name>
</gene>
<keyword evidence="5 8" id="KW-1133">Transmembrane helix</keyword>
<dbReference type="EMBL" id="LIAE01010462">
    <property type="protein sequence ID" value="PAV60572.1"/>
    <property type="molecule type" value="Genomic_DNA"/>
</dbReference>
<evidence type="ECO:0000256" key="4">
    <source>
        <dbReference type="ARBA" id="ARBA00022692"/>
    </source>
</evidence>
<feature type="transmembrane region" description="Helical" evidence="8">
    <location>
        <begin position="321"/>
        <end position="340"/>
    </location>
</feature>
<dbReference type="GO" id="GO:0000139">
    <property type="term" value="C:Golgi membrane"/>
    <property type="evidence" value="ECO:0007669"/>
    <property type="project" value="InterPro"/>
</dbReference>
<dbReference type="PIRSF" id="PIRSF005799">
    <property type="entry name" value="UDP-gal_transpt"/>
    <property type="match status" value="1"/>
</dbReference>
<dbReference type="Pfam" id="PF04142">
    <property type="entry name" value="Nuc_sug_transp"/>
    <property type="match status" value="1"/>
</dbReference>
<comment type="caution">
    <text evidence="9">The sequence shown here is derived from an EMBL/GenBank/DDBJ whole genome shotgun (WGS) entry which is preliminary data.</text>
</comment>
<dbReference type="GO" id="GO:0015165">
    <property type="term" value="F:pyrimidine nucleotide-sugar transmembrane transporter activity"/>
    <property type="evidence" value="ECO:0007669"/>
    <property type="project" value="InterPro"/>
</dbReference>
<proteinExistence type="inferred from homology"/>
<keyword evidence="10" id="KW-1185">Reference proteome</keyword>
<reference evidence="9 10" key="1">
    <citation type="journal article" date="2017" name="Curr. Biol.">
        <title>Genome architecture and evolution of a unichromosomal asexual nematode.</title>
        <authorList>
            <person name="Fradin H."/>
            <person name="Zegar C."/>
            <person name="Gutwein M."/>
            <person name="Lucas J."/>
            <person name="Kovtun M."/>
            <person name="Corcoran D."/>
            <person name="Baugh L.R."/>
            <person name="Kiontke K."/>
            <person name="Gunsalus K."/>
            <person name="Fitch D.H."/>
            <person name="Piano F."/>
        </authorList>
    </citation>
    <scope>NUCLEOTIDE SEQUENCE [LARGE SCALE GENOMIC DNA]</scope>
    <source>
        <strain evidence="9">PF1309</strain>
    </source>
</reference>
<keyword evidence="3" id="KW-0813">Transport</keyword>
<dbReference type="NCBIfam" id="TIGR00803">
    <property type="entry name" value="nst"/>
    <property type="match status" value="1"/>
</dbReference>
<dbReference type="AlphaFoldDB" id="A0A2A2JGC1"/>
<name>A0A2A2JGC1_9BILA</name>
<feature type="transmembrane region" description="Helical" evidence="8">
    <location>
        <begin position="153"/>
        <end position="179"/>
    </location>
</feature>
<dbReference type="PANTHER" id="PTHR10231">
    <property type="entry name" value="NUCLEOTIDE-SUGAR TRANSMEMBRANE TRANSPORTER"/>
    <property type="match status" value="1"/>
</dbReference>
<dbReference type="OrthoDB" id="408493at2759"/>
<keyword evidence="3" id="KW-0762">Sugar transport</keyword>
<feature type="coiled-coil region" evidence="7">
    <location>
        <begin position="348"/>
        <end position="377"/>
    </location>
</feature>
<dbReference type="SUPFAM" id="SSF103481">
    <property type="entry name" value="Multidrug resistance efflux transporter EmrE"/>
    <property type="match status" value="1"/>
</dbReference>
<keyword evidence="4 8" id="KW-0812">Transmembrane</keyword>
<feature type="transmembrane region" description="Helical" evidence="8">
    <location>
        <begin position="199"/>
        <end position="219"/>
    </location>
</feature>
<evidence type="ECO:0000256" key="1">
    <source>
        <dbReference type="ARBA" id="ARBA00004141"/>
    </source>
</evidence>
<feature type="transmembrane region" description="Helical" evidence="8">
    <location>
        <begin position="269"/>
        <end position="291"/>
    </location>
</feature>
<evidence type="ECO:0000256" key="2">
    <source>
        <dbReference type="ARBA" id="ARBA00009976"/>
    </source>
</evidence>
<protein>
    <submittedName>
        <fullName evidence="9">Uncharacterized protein</fullName>
    </submittedName>
</protein>